<dbReference type="EMBL" id="JACSRA010000003">
    <property type="protein sequence ID" value="MBD7910241.1"/>
    <property type="molecule type" value="Genomic_DNA"/>
</dbReference>
<keyword evidence="2" id="KW-1185">Reference proteome</keyword>
<organism evidence="1 2">
    <name type="scientific">Clostridium cibarium</name>
    <dbReference type="NCBI Taxonomy" id="2762247"/>
    <lineage>
        <taxon>Bacteria</taxon>
        <taxon>Bacillati</taxon>
        <taxon>Bacillota</taxon>
        <taxon>Clostridia</taxon>
        <taxon>Eubacteriales</taxon>
        <taxon>Clostridiaceae</taxon>
        <taxon>Clostridium</taxon>
    </lineage>
</organism>
<sequence>MTDNDVLKHTYDKEIVCPICENKFKVKIVKVNSPRITSKDSDFFIRYSVVNPYFYDVWMCNHCGYSSMKADFPKIKSFQKELVLDGITKKWTPRVYPESLTVDNAIERYKLALVTSMIIEKPNSTKAMILLKLAWMYRLKKDVEKEMAFLKQSITAFLDAYSMEDFPIYGMQRDSISYLIGELYRRTNNEKEALTWYSKVFSTVGASQKLKDLARNGKDSLKNNMI</sequence>
<dbReference type="SUPFAM" id="SSF81901">
    <property type="entry name" value="HCP-like"/>
    <property type="match status" value="1"/>
</dbReference>
<name>A0ABR8PPX8_9CLOT</name>
<dbReference type="InterPro" id="IPR011990">
    <property type="entry name" value="TPR-like_helical_dom_sf"/>
</dbReference>
<comment type="caution">
    <text evidence="1">The sequence shown here is derived from an EMBL/GenBank/DDBJ whole genome shotgun (WGS) entry which is preliminary data.</text>
</comment>
<accession>A0ABR8PPX8</accession>
<dbReference type="Proteomes" id="UP000627781">
    <property type="component" value="Unassembled WGS sequence"/>
</dbReference>
<reference evidence="1 2" key="1">
    <citation type="submission" date="2020-08" db="EMBL/GenBank/DDBJ databases">
        <title>A Genomic Blueprint of the Chicken Gut Microbiome.</title>
        <authorList>
            <person name="Gilroy R."/>
            <person name="Ravi A."/>
            <person name="Getino M."/>
            <person name="Pursley I."/>
            <person name="Horton D.L."/>
            <person name="Alikhan N.-F."/>
            <person name="Baker D."/>
            <person name="Gharbi K."/>
            <person name="Hall N."/>
            <person name="Watson M."/>
            <person name="Adriaenssens E.M."/>
            <person name="Foster-Nyarko E."/>
            <person name="Jarju S."/>
            <person name="Secka A."/>
            <person name="Antonio M."/>
            <person name="Oren A."/>
            <person name="Chaudhuri R."/>
            <person name="La Ragione R.M."/>
            <person name="Hildebrand F."/>
            <person name="Pallen M.J."/>
        </authorList>
    </citation>
    <scope>NUCLEOTIDE SEQUENCE [LARGE SCALE GENOMIC DNA]</scope>
    <source>
        <strain evidence="1 2">Sa3CVN1</strain>
    </source>
</reference>
<evidence type="ECO:0000313" key="2">
    <source>
        <dbReference type="Proteomes" id="UP000627781"/>
    </source>
</evidence>
<proteinExistence type="predicted"/>
<gene>
    <name evidence="1" type="ORF">H9661_02620</name>
</gene>
<dbReference type="InterPro" id="IPR018708">
    <property type="entry name" value="DUF2225"/>
</dbReference>
<dbReference type="RefSeq" id="WP_143316610.1">
    <property type="nucleotide sequence ID" value="NZ_JACSRA010000003.1"/>
</dbReference>
<dbReference type="Gene3D" id="1.25.40.10">
    <property type="entry name" value="Tetratricopeptide repeat domain"/>
    <property type="match status" value="1"/>
</dbReference>
<evidence type="ECO:0000313" key="1">
    <source>
        <dbReference type="EMBL" id="MBD7910241.1"/>
    </source>
</evidence>
<dbReference type="Pfam" id="PF09986">
    <property type="entry name" value="DUF2225"/>
    <property type="match status" value="1"/>
</dbReference>
<protein>
    <submittedName>
        <fullName evidence="1">DUF2225 domain-containing protein</fullName>
    </submittedName>
</protein>